<gene>
    <name evidence="2" type="ORF">A4D02_12270</name>
</gene>
<dbReference type="PROSITE" id="PS51257">
    <property type="entry name" value="PROKAR_LIPOPROTEIN"/>
    <property type="match status" value="1"/>
</dbReference>
<feature type="signal peptide" evidence="1">
    <location>
        <begin position="1"/>
        <end position="26"/>
    </location>
</feature>
<keyword evidence="3" id="KW-1185">Reference proteome</keyword>
<protein>
    <recommendedName>
        <fullName evidence="4">Lipoprotein</fullName>
    </recommendedName>
</protein>
<evidence type="ECO:0000313" key="3">
    <source>
        <dbReference type="Proteomes" id="UP000192277"/>
    </source>
</evidence>
<feature type="chain" id="PRO_5047072927" description="Lipoprotein" evidence="1">
    <location>
        <begin position="27"/>
        <end position="129"/>
    </location>
</feature>
<organism evidence="2 3">
    <name type="scientific">Niastella koreensis</name>
    <dbReference type="NCBI Taxonomy" id="354356"/>
    <lineage>
        <taxon>Bacteria</taxon>
        <taxon>Pseudomonadati</taxon>
        <taxon>Bacteroidota</taxon>
        <taxon>Chitinophagia</taxon>
        <taxon>Chitinophagales</taxon>
        <taxon>Chitinophagaceae</taxon>
        <taxon>Niastella</taxon>
    </lineage>
</organism>
<evidence type="ECO:0008006" key="4">
    <source>
        <dbReference type="Google" id="ProtNLM"/>
    </source>
</evidence>
<dbReference type="Proteomes" id="UP000192277">
    <property type="component" value="Unassembled WGS sequence"/>
</dbReference>
<dbReference type="EMBL" id="LWBO01000044">
    <property type="protein sequence ID" value="OQP42350.1"/>
    <property type="molecule type" value="Genomic_DNA"/>
</dbReference>
<evidence type="ECO:0000313" key="2">
    <source>
        <dbReference type="EMBL" id="OQP42350.1"/>
    </source>
</evidence>
<name>A0ABX3NPI5_9BACT</name>
<keyword evidence="1" id="KW-0732">Signal</keyword>
<sequence length="129" mass="14297">MNTNIMKKTILFTSLVLLLFAACRKANNPTVYDLGVDVQGTFDRDNVQVVIDNQPLLNTQVTTNELLGFATSISTANTEGKHTIKVVVNDSVVKTESFTQSGELYVGINYNKTAGDISFKFSPHRFIYD</sequence>
<evidence type="ECO:0000256" key="1">
    <source>
        <dbReference type="SAM" id="SignalP"/>
    </source>
</evidence>
<reference evidence="2 3" key="1">
    <citation type="submission" date="2016-04" db="EMBL/GenBank/DDBJ databases">
        <authorList>
            <person name="Chen L."/>
            <person name="Zhuang W."/>
            <person name="Wang G."/>
        </authorList>
    </citation>
    <scope>NUCLEOTIDE SEQUENCE [LARGE SCALE GENOMIC DNA]</scope>
    <source>
        <strain evidence="3">GR20</strain>
    </source>
</reference>
<proteinExistence type="predicted"/>
<comment type="caution">
    <text evidence="2">The sequence shown here is derived from an EMBL/GenBank/DDBJ whole genome shotgun (WGS) entry which is preliminary data.</text>
</comment>
<accession>A0ABX3NPI5</accession>